<evidence type="ECO:0000313" key="5">
    <source>
        <dbReference type="EMBL" id="KFU75339.1"/>
    </source>
</evidence>
<keyword evidence="1" id="KW-0596">Phosphopantetheine</keyword>
<dbReference type="CDD" id="cd00833">
    <property type="entry name" value="PKS"/>
    <property type="match status" value="1"/>
</dbReference>
<name>A0A2P2FF54_AMYLU</name>
<evidence type="ECO:0000256" key="2">
    <source>
        <dbReference type="ARBA" id="ARBA00022553"/>
    </source>
</evidence>
<dbReference type="GO" id="GO:0004315">
    <property type="term" value="F:3-oxoacyl-[acyl-carrier-protein] synthase activity"/>
    <property type="evidence" value="ECO:0007669"/>
    <property type="project" value="InterPro"/>
</dbReference>
<dbReference type="PANTHER" id="PTHR43775:SF37">
    <property type="entry name" value="SI:DKEY-61P9.11"/>
    <property type="match status" value="1"/>
</dbReference>
<organism evidence="5 6">
    <name type="scientific">Amycolatopsis lurida NRRL 2430</name>
    <dbReference type="NCBI Taxonomy" id="1460371"/>
    <lineage>
        <taxon>Bacteria</taxon>
        <taxon>Bacillati</taxon>
        <taxon>Actinomycetota</taxon>
        <taxon>Actinomycetes</taxon>
        <taxon>Pseudonocardiales</taxon>
        <taxon>Pseudonocardiaceae</taxon>
        <taxon>Amycolatopsis</taxon>
    </lineage>
</organism>
<keyword evidence="2" id="KW-0597">Phosphoprotein</keyword>
<dbReference type="AlphaFoldDB" id="A0A2P2FF54"/>
<comment type="caution">
    <text evidence="5">The sequence shown here is derived from an EMBL/GenBank/DDBJ whole genome shotgun (WGS) entry which is preliminary data.</text>
</comment>
<dbReference type="EMBL" id="JFBM01000075">
    <property type="protein sequence ID" value="KFU75339.1"/>
    <property type="molecule type" value="Genomic_DNA"/>
</dbReference>
<evidence type="ECO:0000256" key="3">
    <source>
        <dbReference type="ARBA" id="ARBA00022679"/>
    </source>
</evidence>
<dbReference type="GO" id="GO:0004312">
    <property type="term" value="F:fatty acid synthase activity"/>
    <property type="evidence" value="ECO:0007669"/>
    <property type="project" value="TreeGrafter"/>
</dbReference>
<protein>
    <recommendedName>
        <fullName evidence="4">Ketosynthase family 3 (KS3) domain-containing protein</fullName>
    </recommendedName>
</protein>
<dbReference type="Pfam" id="PF00109">
    <property type="entry name" value="ketoacyl-synt"/>
    <property type="match status" value="1"/>
</dbReference>
<dbReference type="PROSITE" id="PS00606">
    <property type="entry name" value="KS3_1"/>
    <property type="match status" value="1"/>
</dbReference>
<dbReference type="PROSITE" id="PS52004">
    <property type="entry name" value="KS3_2"/>
    <property type="match status" value="1"/>
</dbReference>
<dbReference type="GO" id="GO:0006633">
    <property type="term" value="P:fatty acid biosynthetic process"/>
    <property type="evidence" value="ECO:0007669"/>
    <property type="project" value="InterPro"/>
</dbReference>
<reference evidence="5 6" key="1">
    <citation type="journal article" date="2014" name="Genome Announc.">
        <title>Draft Genome Sequence of Amycolatopsis lurida NRRL 2430, Producer of the Glycopeptide Family Antibiotic Ristocetin.</title>
        <authorList>
            <person name="Kwun M.J."/>
            <person name="Hong H.J."/>
        </authorList>
    </citation>
    <scope>NUCLEOTIDE SEQUENCE [LARGE SCALE GENOMIC DNA]</scope>
    <source>
        <strain evidence="5 6">NRRL 2430</strain>
    </source>
</reference>
<evidence type="ECO:0000259" key="4">
    <source>
        <dbReference type="PROSITE" id="PS52004"/>
    </source>
</evidence>
<dbReference type="InterPro" id="IPR014030">
    <property type="entry name" value="Ketoacyl_synth_N"/>
</dbReference>
<accession>A0A2P2FF54</accession>
<evidence type="ECO:0000313" key="6">
    <source>
        <dbReference type="Proteomes" id="UP000256220"/>
    </source>
</evidence>
<dbReference type="Proteomes" id="UP000256220">
    <property type="component" value="Unassembled WGS sequence"/>
</dbReference>
<feature type="domain" description="Ketosynthase family 3 (KS3)" evidence="4">
    <location>
        <begin position="1"/>
        <end position="149"/>
    </location>
</feature>
<dbReference type="InterPro" id="IPR050091">
    <property type="entry name" value="PKS_NRPS_Biosynth_Enz"/>
</dbReference>
<proteinExistence type="predicted"/>
<dbReference type="SMART" id="SM00825">
    <property type="entry name" value="PKS_KS"/>
    <property type="match status" value="1"/>
</dbReference>
<evidence type="ECO:0000256" key="1">
    <source>
        <dbReference type="ARBA" id="ARBA00022450"/>
    </source>
</evidence>
<dbReference type="InterPro" id="IPR020841">
    <property type="entry name" value="PKS_Beta-ketoAc_synthase_dom"/>
</dbReference>
<sequence>MFVRQGGFVTTPIDSFDAGFFGMPPREAAALDPQQRMLLEVSWESLENAGIPPSSMVAANVGVYVGAFTFDAATLQLTDSNQHLLSPTTATGVSMTMLAPRLSYAFDWRGPAFTLDTACSSSLVALHHACNALALGNCDIAVTGGGTSW</sequence>
<dbReference type="SUPFAM" id="SSF53901">
    <property type="entry name" value="Thiolase-like"/>
    <property type="match status" value="1"/>
</dbReference>
<dbReference type="InterPro" id="IPR018201">
    <property type="entry name" value="Ketoacyl_synth_AS"/>
</dbReference>
<dbReference type="Gene3D" id="3.40.47.10">
    <property type="match status" value="1"/>
</dbReference>
<keyword evidence="3" id="KW-0808">Transferase</keyword>
<dbReference type="InterPro" id="IPR016039">
    <property type="entry name" value="Thiolase-like"/>
</dbReference>
<dbReference type="PANTHER" id="PTHR43775">
    <property type="entry name" value="FATTY ACID SYNTHASE"/>
    <property type="match status" value="1"/>
</dbReference>
<gene>
    <name evidence="5" type="ORF">BB31_42015</name>
</gene>
<keyword evidence="6" id="KW-1185">Reference proteome</keyword>